<comment type="caution">
    <text evidence="1">The sequence shown here is derived from an EMBL/GenBank/DDBJ whole genome shotgun (WGS) entry which is preliminary data.</text>
</comment>
<accession>A0A834JH49</accession>
<evidence type="ECO:0000313" key="2">
    <source>
        <dbReference type="Proteomes" id="UP000614350"/>
    </source>
</evidence>
<protein>
    <submittedName>
        <fullName evidence="1">Uncharacterized protein</fullName>
    </submittedName>
</protein>
<evidence type="ECO:0000313" key="1">
    <source>
        <dbReference type="EMBL" id="KAF7387757.1"/>
    </source>
</evidence>
<name>A0A834JH49_VESVU</name>
<reference evidence="1" key="1">
    <citation type="journal article" date="2020" name="G3 (Bethesda)">
        <title>High-Quality Assemblies for Three Invasive Social Wasps from the &lt;i&gt;Vespula&lt;/i&gt; Genus.</title>
        <authorList>
            <person name="Harrop T.W.R."/>
            <person name="Guhlin J."/>
            <person name="McLaughlin G.M."/>
            <person name="Permina E."/>
            <person name="Stockwell P."/>
            <person name="Gilligan J."/>
            <person name="Le Lec M.F."/>
            <person name="Gruber M.A.M."/>
            <person name="Quinn O."/>
            <person name="Lovegrove M."/>
            <person name="Duncan E.J."/>
            <person name="Remnant E.J."/>
            <person name="Van Eeckhoven J."/>
            <person name="Graham B."/>
            <person name="Knapp R.A."/>
            <person name="Langford K.W."/>
            <person name="Kronenberg Z."/>
            <person name="Press M.O."/>
            <person name="Eacker S.M."/>
            <person name="Wilson-Rankin E.E."/>
            <person name="Purcell J."/>
            <person name="Lester P.J."/>
            <person name="Dearden P.K."/>
        </authorList>
    </citation>
    <scope>NUCLEOTIDE SEQUENCE</scope>
    <source>
        <strain evidence="1">Marl-1</strain>
    </source>
</reference>
<dbReference type="Proteomes" id="UP000614350">
    <property type="component" value="Unassembled WGS sequence"/>
</dbReference>
<dbReference type="EMBL" id="JACSEA010000012">
    <property type="protein sequence ID" value="KAF7387757.1"/>
    <property type="molecule type" value="Genomic_DNA"/>
</dbReference>
<gene>
    <name evidence="1" type="ORF">HZH66_010524</name>
</gene>
<dbReference type="AlphaFoldDB" id="A0A834JH49"/>
<sequence>MSKDSRLHNRFSCTSHLDPIILLREVHSMILILNRILNFINYRQASKIYRNYALNENMSVKKLIEKDYEINFNKEWCTIKNKDNALAKADKLKKFSKILIVKNWDMPNCQLNCKIGNYDGKDFLLNNSLEIEFTNKASVNTKINGNDIKENEENRKISLNTSLKAKLKKVEKTMKMEKNTDEWLLAMAIVKSYPCWVRIFKTWLNNLKEKIIDCRIILINKYRLDGRKAKLVTRESLLWMSAKFLVGASISSRSQHYYTVAKALHTMPIWI</sequence>
<proteinExistence type="predicted"/>
<organism evidence="1 2">
    <name type="scientific">Vespula vulgaris</name>
    <name type="common">Yellow jacket</name>
    <name type="synonym">Wasp</name>
    <dbReference type="NCBI Taxonomy" id="7454"/>
    <lineage>
        <taxon>Eukaryota</taxon>
        <taxon>Metazoa</taxon>
        <taxon>Ecdysozoa</taxon>
        <taxon>Arthropoda</taxon>
        <taxon>Hexapoda</taxon>
        <taxon>Insecta</taxon>
        <taxon>Pterygota</taxon>
        <taxon>Neoptera</taxon>
        <taxon>Endopterygota</taxon>
        <taxon>Hymenoptera</taxon>
        <taxon>Apocrita</taxon>
        <taxon>Aculeata</taxon>
        <taxon>Vespoidea</taxon>
        <taxon>Vespidae</taxon>
        <taxon>Vespinae</taxon>
        <taxon>Vespula</taxon>
    </lineage>
</organism>
<keyword evidence="2" id="KW-1185">Reference proteome</keyword>